<keyword evidence="1" id="KW-0472">Membrane</keyword>
<keyword evidence="4" id="KW-1185">Reference proteome</keyword>
<gene>
    <name evidence="3" type="ORF">AW08_00053</name>
</gene>
<name>A0A011NY71_9PROT</name>
<dbReference type="PANTHER" id="PTHR34700:SF4">
    <property type="entry name" value="PHAGE-LIKE ELEMENT PBSX PROTEIN XKDP"/>
    <property type="match status" value="1"/>
</dbReference>
<feature type="domain" description="LysM" evidence="2">
    <location>
        <begin position="74"/>
        <end position="123"/>
    </location>
</feature>
<feature type="transmembrane region" description="Helical" evidence="1">
    <location>
        <begin position="46"/>
        <end position="66"/>
    </location>
</feature>
<dbReference type="EMBL" id="JFAX01000001">
    <property type="protein sequence ID" value="EXI69560.1"/>
    <property type="molecule type" value="Genomic_DNA"/>
</dbReference>
<evidence type="ECO:0000256" key="1">
    <source>
        <dbReference type="SAM" id="Phobius"/>
    </source>
</evidence>
<dbReference type="PATRIC" id="fig|1454001.3.peg.233"/>
<dbReference type="PANTHER" id="PTHR34700">
    <property type="entry name" value="POTASSIUM BINDING PROTEIN KBP"/>
    <property type="match status" value="1"/>
</dbReference>
<dbReference type="Gene3D" id="3.10.350.10">
    <property type="entry name" value="LysM domain"/>
    <property type="match status" value="1"/>
</dbReference>
<comment type="caution">
    <text evidence="3">The sequence shown here is derived from an EMBL/GenBank/DDBJ whole genome shotgun (WGS) entry which is preliminary data.</text>
</comment>
<protein>
    <submittedName>
        <fullName evidence="3">LysM domain protein</fullName>
    </submittedName>
</protein>
<dbReference type="CDD" id="cd00118">
    <property type="entry name" value="LysM"/>
    <property type="match status" value="1"/>
</dbReference>
<proteinExistence type="predicted"/>
<dbReference type="InterPro" id="IPR052196">
    <property type="entry name" value="Bact_Kbp"/>
</dbReference>
<dbReference type="Pfam" id="PF01476">
    <property type="entry name" value="LysM"/>
    <property type="match status" value="1"/>
</dbReference>
<organism evidence="3 4">
    <name type="scientific">Candidatus Accumulibacter adjunctus</name>
    <dbReference type="NCBI Taxonomy" id="1454001"/>
    <lineage>
        <taxon>Bacteria</taxon>
        <taxon>Pseudomonadati</taxon>
        <taxon>Pseudomonadota</taxon>
        <taxon>Betaproteobacteria</taxon>
        <taxon>Candidatus Accumulibacter</taxon>
    </lineage>
</organism>
<dbReference type="Proteomes" id="UP000020218">
    <property type="component" value="Unassembled WGS sequence"/>
</dbReference>
<evidence type="ECO:0000313" key="3">
    <source>
        <dbReference type="EMBL" id="EXI69560.1"/>
    </source>
</evidence>
<dbReference type="InterPro" id="IPR018392">
    <property type="entry name" value="LysM"/>
</dbReference>
<accession>A0A011NY71</accession>
<dbReference type="SMART" id="SM00257">
    <property type="entry name" value="LysM"/>
    <property type="match status" value="1"/>
</dbReference>
<dbReference type="AlphaFoldDB" id="A0A011NY71"/>
<dbReference type="PROSITE" id="PS51782">
    <property type="entry name" value="LYSM"/>
    <property type="match status" value="1"/>
</dbReference>
<evidence type="ECO:0000259" key="2">
    <source>
        <dbReference type="PROSITE" id="PS51782"/>
    </source>
</evidence>
<dbReference type="STRING" id="1454001.AW08_00053"/>
<dbReference type="SUPFAM" id="SSF54106">
    <property type="entry name" value="LysM domain"/>
    <property type="match status" value="1"/>
</dbReference>
<dbReference type="InterPro" id="IPR036779">
    <property type="entry name" value="LysM_dom_sf"/>
</dbReference>
<sequence length="381" mass="42345">MPASVYRTHRKFGGRAAESLRSDRSSDPEFPRECGYTYEDNTMIRFLFAFILATLAGMSGAAGQGLELASGAPERHIVVPGDTLWGIAGKFLKNPWEWPLIWRMNRSEIRNPHLIYPGDIIVLERHADGRPWLRLQSAKLLPQIHAEAIDPGVPPIPPNEIRPFLSEPLIVDKDGLANAARIVALPPDRIFLGRGDRAYVADADPGQRGWQIYRQGKPLVDPESNEILGYQAYYLGTARQIEPGNPATFEILTSKEEIGRGDRLVPLVRPELVPYVPHKPDFAVDGRVISVYGGVDAAGRGSIVAINRGRADGMEIGHVLALERNRKIVERDEYDANVVIPIPPERVGLLFIFRTFQRISYGLVVQAIGTVEVNDFARVPQ</sequence>
<evidence type="ECO:0000313" key="4">
    <source>
        <dbReference type="Proteomes" id="UP000020218"/>
    </source>
</evidence>
<keyword evidence="1" id="KW-0812">Transmembrane</keyword>
<keyword evidence="1" id="KW-1133">Transmembrane helix</keyword>
<reference evidence="3" key="1">
    <citation type="submission" date="2014-02" db="EMBL/GenBank/DDBJ databases">
        <title>Expanding our view of genomic diversity in Candidatus Accumulibacter clades.</title>
        <authorList>
            <person name="Skennerton C.T."/>
            <person name="Barr J.J."/>
            <person name="Slater F.R."/>
            <person name="Bond P.L."/>
            <person name="Tyson G.W."/>
        </authorList>
    </citation>
    <scope>NUCLEOTIDE SEQUENCE [LARGE SCALE GENOMIC DNA]</scope>
</reference>